<dbReference type="Proteomes" id="UP001285441">
    <property type="component" value="Unassembled WGS sequence"/>
</dbReference>
<sequence length="225" mass="25770">MECQTCSKVLQSANALHEHIGFFQSQIQYHMRELLKCLAHASLQSSDSGGDIDIDNGRDSSSDNDLEEEGDDENEEDEDGGDDLRCPQQGCKQKEEFVIEKELNRHFATHIPCYEFCQPCNRVFHRASTYLHHKCKKGKSGQKGQRILSEDVQRRRKALRAKVERELRTARGSKRPHGSVVNQNHRHKRRRTEADDIALDPVKNPNDRTGSCGLTLGLRHRDVLR</sequence>
<name>A0AAE0P0M5_9PEZI</name>
<organism evidence="2 3">
    <name type="scientific">Podospora didyma</name>
    <dbReference type="NCBI Taxonomy" id="330526"/>
    <lineage>
        <taxon>Eukaryota</taxon>
        <taxon>Fungi</taxon>
        <taxon>Dikarya</taxon>
        <taxon>Ascomycota</taxon>
        <taxon>Pezizomycotina</taxon>
        <taxon>Sordariomycetes</taxon>
        <taxon>Sordariomycetidae</taxon>
        <taxon>Sordariales</taxon>
        <taxon>Podosporaceae</taxon>
        <taxon>Podospora</taxon>
    </lineage>
</organism>
<evidence type="ECO:0000256" key="1">
    <source>
        <dbReference type="SAM" id="MobiDB-lite"/>
    </source>
</evidence>
<gene>
    <name evidence="2" type="ORF">B0H63DRAFT_133458</name>
</gene>
<feature type="region of interest" description="Disordered" evidence="1">
    <location>
        <begin position="167"/>
        <end position="213"/>
    </location>
</feature>
<dbReference type="EMBL" id="JAULSW010000002">
    <property type="protein sequence ID" value="KAK3391218.1"/>
    <property type="molecule type" value="Genomic_DNA"/>
</dbReference>
<keyword evidence="3" id="KW-1185">Reference proteome</keyword>
<evidence type="ECO:0000313" key="3">
    <source>
        <dbReference type="Proteomes" id="UP001285441"/>
    </source>
</evidence>
<comment type="caution">
    <text evidence="2">The sequence shown here is derived from an EMBL/GenBank/DDBJ whole genome shotgun (WGS) entry which is preliminary data.</text>
</comment>
<reference evidence="2" key="2">
    <citation type="submission" date="2023-06" db="EMBL/GenBank/DDBJ databases">
        <authorList>
            <consortium name="Lawrence Berkeley National Laboratory"/>
            <person name="Haridas S."/>
            <person name="Hensen N."/>
            <person name="Bonometti L."/>
            <person name="Westerberg I."/>
            <person name="Brannstrom I.O."/>
            <person name="Guillou S."/>
            <person name="Cros-Aarteil S."/>
            <person name="Calhoun S."/>
            <person name="Kuo A."/>
            <person name="Mondo S."/>
            <person name="Pangilinan J."/>
            <person name="Riley R."/>
            <person name="LaButti K."/>
            <person name="Andreopoulos B."/>
            <person name="Lipzen A."/>
            <person name="Chen C."/>
            <person name="Yanf M."/>
            <person name="Daum C."/>
            <person name="Ng V."/>
            <person name="Clum A."/>
            <person name="Steindorff A."/>
            <person name="Ohm R."/>
            <person name="Martin F."/>
            <person name="Silar P."/>
            <person name="Natvig D."/>
            <person name="Lalanne C."/>
            <person name="Gautier V."/>
            <person name="Ament-velasquez S.L."/>
            <person name="Kruys A."/>
            <person name="Hutchinson M.I."/>
            <person name="Powell A.J."/>
            <person name="Barry K."/>
            <person name="Miller A.N."/>
            <person name="Grigoriev I.V."/>
            <person name="Debuchy R."/>
            <person name="Gladieux P."/>
            <person name="Thoren M.H."/>
            <person name="Johannesson H."/>
        </authorList>
    </citation>
    <scope>NUCLEOTIDE SEQUENCE</scope>
    <source>
        <strain evidence="2">CBS 232.78</strain>
    </source>
</reference>
<reference evidence="2" key="1">
    <citation type="journal article" date="2023" name="Mol. Phylogenet. Evol.">
        <title>Genome-scale phylogeny and comparative genomics of the fungal order Sordariales.</title>
        <authorList>
            <person name="Hensen N."/>
            <person name="Bonometti L."/>
            <person name="Westerberg I."/>
            <person name="Brannstrom I.O."/>
            <person name="Guillou S."/>
            <person name="Cros-Aarteil S."/>
            <person name="Calhoun S."/>
            <person name="Haridas S."/>
            <person name="Kuo A."/>
            <person name="Mondo S."/>
            <person name="Pangilinan J."/>
            <person name="Riley R."/>
            <person name="LaButti K."/>
            <person name="Andreopoulos B."/>
            <person name="Lipzen A."/>
            <person name="Chen C."/>
            <person name="Yan M."/>
            <person name="Daum C."/>
            <person name="Ng V."/>
            <person name="Clum A."/>
            <person name="Steindorff A."/>
            <person name="Ohm R.A."/>
            <person name="Martin F."/>
            <person name="Silar P."/>
            <person name="Natvig D.O."/>
            <person name="Lalanne C."/>
            <person name="Gautier V."/>
            <person name="Ament-Velasquez S.L."/>
            <person name="Kruys A."/>
            <person name="Hutchinson M.I."/>
            <person name="Powell A.J."/>
            <person name="Barry K."/>
            <person name="Miller A.N."/>
            <person name="Grigoriev I.V."/>
            <person name="Debuchy R."/>
            <person name="Gladieux P."/>
            <person name="Hiltunen Thoren M."/>
            <person name="Johannesson H."/>
        </authorList>
    </citation>
    <scope>NUCLEOTIDE SEQUENCE</scope>
    <source>
        <strain evidence="2">CBS 232.78</strain>
    </source>
</reference>
<dbReference type="AlphaFoldDB" id="A0AAE0P0M5"/>
<accession>A0AAE0P0M5</accession>
<proteinExistence type="predicted"/>
<protein>
    <submittedName>
        <fullName evidence="2">Uncharacterized protein</fullName>
    </submittedName>
</protein>
<feature type="compositionally biased region" description="Acidic residues" evidence="1">
    <location>
        <begin position="62"/>
        <end position="81"/>
    </location>
</feature>
<evidence type="ECO:0000313" key="2">
    <source>
        <dbReference type="EMBL" id="KAK3391218.1"/>
    </source>
</evidence>
<feature type="region of interest" description="Disordered" evidence="1">
    <location>
        <begin position="47"/>
        <end position="86"/>
    </location>
</feature>